<organism evidence="4 5">
    <name type="scientific">Ostreobium quekettii</name>
    <dbReference type="NCBI Taxonomy" id="121088"/>
    <lineage>
        <taxon>Eukaryota</taxon>
        <taxon>Viridiplantae</taxon>
        <taxon>Chlorophyta</taxon>
        <taxon>core chlorophytes</taxon>
        <taxon>Ulvophyceae</taxon>
        <taxon>TCBD clade</taxon>
        <taxon>Bryopsidales</taxon>
        <taxon>Ostreobineae</taxon>
        <taxon>Ostreobiaceae</taxon>
        <taxon>Ostreobium</taxon>
    </lineage>
</organism>
<dbReference type="AlphaFoldDB" id="A0A8S1J7F2"/>
<comment type="pathway">
    <text evidence="1">Protein modification; protein ubiquitination.</text>
</comment>
<gene>
    <name evidence="4" type="ORF">OSTQU699_LOCUS7019</name>
</gene>
<dbReference type="Pfam" id="PF02214">
    <property type="entry name" value="BTB_2"/>
    <property type="match status" value="1"/>
</dbReference>
<dbReference type="PANTHER" id="PTHR11145">
    <property type="entry name" value="BTB/POZ DOMAIN-CONTAINING ADAPTER FOR CUL3-MEDIATED RHOA DEGRADATION PROTEIN FAMILY MEMBER"/>
    <property type="match status" value="1"/>
</dbReference>
<protein>
    <recommendedName>
        <fullName evidence="3">BTB domain-containing protein</fullName>
    </recommendedName>
</protein>
<evidence type="ECO:0000313" key="4">
    <source>
        <dbReference type="EMBL" id="CAD7701662.1"/>
    </source>
</evidence>
<feature type="region of interest" description="Disordered" evidence="2">
    <location>
        <begin position="219"/>
        <end position="241"/>
    </location>
</feature>
<reference evidence="4" key="1">
    <citation type="submission" date="2020-12" db="EMBL/GenBank/DDBJ databases">
        <authorList>
            <person name="Iha C."/>
        </authorList>
    </citation>
    <scope>NUCLEOTIDE SEQUENCE</scope>
</reference>
<dbReference type="InterPro" id="IPR000210">
    <property type="entry name" value="BTB/POZ_dom"/>
</dbReference>
<accession>A0A8S1J7F2</accession>
<evidence type="ECO:0000313" key="5">
    <source>
        <dbReference type="Proteomes" id="UP000708148"/>
    </source>
</evidence>
<dbReference type="Gene3D" id="3.30.710.10">
    <property type="entry name" value="Potassium Channel Kv1.1, Chain A"/>
    <property type="match status" value="1"/>
</dbReference>
<name>A0A8S1J7F2_9CHLO</name>
<dbReference type="InterPro" id="IPR003131">
    <property type="entry name" value="T1-type_BTB"/>
</dbReference>
<dbReference type="GO" id="GO:0051260">
    <property type="term" value="P:protein homooligomerization"/>
    <property type="evidence" value="ECO:0007669"/>
    <property type="project" value="InterPro"/>
</dbReference>
<keyword evidence="5" id="KW-1185">Reference proteome</keyword>
<evidence type="ECO:0000259" key="3">
    <source>
        <dbReference type="SMART" id="SM00225"/>
    </source>
</evidence>
<proteinExistence type="predicted"/>
<dbReference type="InterPro" id="IPR045068">
    <property type="entry name" value="BACURD1-3"/>
</dbReference>
<feature type="compositionally biased region" description="Polar residues" evidence="2">
    <location>
        <begin position="219"/>
        <end position="231"/>
    </location>
</feature>
<evidence type="ECO:0000256" key="1">
    <source>
        <dbReference type="ARBA" id="ARBA00004906"/>
    </source>
</evidence>
<feature type="domain" description="BTB" evidence="3">
    <location>
        <begin position="17"/>
        <end position="124"/>
    </location>
</feature>
<comment type="caution">
    <text evidence="4">The sequence shown here is derived from an EMBL/GenBank/DDBJ whole genome shotgun (WGS) entry which is preliminary data.</text>
</comment>
<dbReference type="Proteomes" id="UP000708148">
    <property type="component" value="Unassembled WGS sequence"/>
</dbReference>
<dbReference type="OrthoDB" id="523518at2759"/>
<sequence length="310" mass="35093">MSLFRSRTADGSSGRQRIVNLNVGGVRYTTTPSTLSAEVGAFFDILLSGRWEPDVDGQGSIFIDRNGDLFKHVLEYLRARSSGDSRFRLPLHSVDELLALEREASYYQLPGLQALCRDQIHGFGSLEPVIVVSDSLFDDALGFQSIDRKSEPHTHVYWRVRNVWHIKEQWCSPRFNVDGRQLELSICPGDAHFKLVVRLWHNKDDCEPIGWVWTGTASQPSCKASMNSATEQPRARGPGPRKEVDFIASFEGWHDFGQNNNELVVDHFVAYETMLFPWLNGHLSSEDGMLVVRLVFRFVDMVHPKGTSNA</sequence>
<dbReference type="EMBL" id="CAJHUC010001600">
    <property type="protein sequence ID" value="CAD7701662.1"/>
    <property type="molecule type" value="Genomic_DNA"/>
</dbReference>
<dbReference type="InterPro" id="IPR011333">
    <property type="entry name" value="SKP1/BTB/POZ_sf"/>
</dbReference>
<dbReference type="SMART" id="SM00225">
    <property type="entry name" value="BTB"/>
    <property type="match status" value="1"/>
</dbReference>
<dbReference type="CDD" id="cd18316">
    <property type="entry name" value="BTB_POZ_KCTD-like"/>
    <property type="match status" value="1"/>
</dbReference>
<evidence type="ECO:0000256" key="2">
    <source>
        <dbReference type="SAM" id="MobiDB-lite"/>
    </source>
</evidence>
<dbReference type="SUPFAM" id="SSF54695">
    <property type="entry name" value="POZ domain"/>
    <property type="match status" value="1"/>
</dbReference>
<dbReference type="PANTHER" id="PTHR11145:SF8">
    <property type="entry name" value="RE57120P"/>
    <property type="match status" value="1"/>
</dbReference>